<proteinExistence type="inferred from homology"/>
<dbReference type="AlphaFoldDB" id="A0A5C3L907"/>
<evidence type="ECO:0000313" key="7">
    <source>
        <dbReference type="EMBL" id="TFK29185.1"/>
    </source>
</evidence>
<evidence type="ECO:0000256" key="1">
    <source>
        <dbReference type="ARBA" id="ARBA00001971"/>
    </source>
</evidence>
<evidence type="ECO:0000256" key="2">
    <source>
        <dbReference type="ARBA" id="ARBA00010617"/>
    </source>
</evidence>
<dbReference type="InterPro" id="IPR036396">
    <property type="entry name" value="Cyt_P450_sf"/>
</dbReference>
<keyword evidence="4" id="KW-0560">Oxidoreductase</keyword>
<gene>
    <name evidence="7" type="ORF">FA15DRAFT_429565</name>
</gene>
<dbReference type="GO" id="GO:0005506">
    <property type="term" value="F:iron ion binding"/>
    <property type="evidence" value="ECO:0007669"/>
    <property type="project" value="InterPro"/>
</dbReference>
<protein>
    <submittedName>
        <fullName evidence="7">Cytochrome P450</fullName>
    </submittedName>
</protein>
<keyword evidence="6" id="KW-0349">Heme</keyword>
<dbReference type="InterPro" id="IPR002403">
    <property type="entry name" value="Cyt_P450_E_grp-IV"/>
</dbReference>
<evidence type="ECO:0000256" key="3">
    <source>
        <dbReference type="ARBA" id="ARBA00022723"/>
    </source>
</evidence>
<dbReference type="CDD" id="cd11041">
    <property type="entry name" value="CYP503A1-like"/>
    <property type="match status" value="1"/>
</dbReference>
<dbReference type="Pfam" id="PF00067">
    <property type="entry name" value="p450"/>
    <property type="match status" value="1"/>
</dbReference>
<comment type="similarity">
    <text evidence="2">Belongs to the cytochrome P450 family.</text>
</comment>
<dbReference type="PANTHER" id="PTHR46206">
    <property type="entry name" value="CYTOCHROME P450"/>
    <property type="match status" value="1"/>
</dbReference>
<keyword evidence="8" id="KW-1185">Reference proteome</keyword>
<dbReference type="InterPro" id="IPR001128">
    <property type="entry name" value="Cyt_P450"/>
</dbReference>
<dbReference type="SUPFAM" id="SSF48264">
    <property type="entry name" value="Cytochrome P450"/>
    <property type="match status" value="1"/>
</dbReference>
<evidence type="ECO:0000256" key="6">
    <source>
        <dbReference type="PIRSR" id="PIRSR602403-1"/>
    </source>
</evidence>
<dbReference type="Gene3D" id="1.10.630.10">
    <property type="entry name" value="Cytochrome P450"/>
    <property type="match status" value="1"/>
</dbReference>
<dbReference type="OrthoDB" id="1844152at2759"/>
<sequence length="514" mass="58263">MLQLSEPSYGSAIAIGLAGWFTYQYYLFTVNKAKVANIPTVGGDGFISSYISAWKFVFNGHRIVQEGYEKYNGRAFKIPTLMTGDRWLIVVSGKQMIEEVRKAPEDKLSFKEVGFELIQTDYVFGSKAARVDPYHIEVVRGPMTRGFPSRFADIKDEIVESFTDHMPAKPDEWTRIAVSDALLPIVARTSNRLFVGLPLCRDSEFLRIQKNLTIHVVTIANIINIVPTFMKSITGKLLSNFPKEHRLMQKFLKETVQERMDAEDERGRKYEGRPNDMISWLLDLVPAELRNLEDISLRILSLNFAAIHTTSITMTNVLFDLAARQEYMAPLREEVEQVIGEYGWSKESMGKLRKMDSFMKESSRLGGLSGLVVNRKAVNDFTFSDGTTVPKGFRVAVAGQAIHEDKENYKSADAFDGFRFLELRDGGHEYDNLRHQMVTLDSSFLFFGHGRAACPGRFFAVNEVKAMMAYMLLNYDFKLPNDSTEVPAGFYIMGGRSPSMSAPILIRKRTSKIQ</sequence>
<organism evidence="7 8">
    <name type="scientific">Coprinopsis marcescibilis</name>
    <name type="common">Agaric fungus</name>
    <name type="synonym">Psathyrella marcescibilis</name>
    <dbReference type="NCBI Taxonomy" id="230819"/>
    <lineage>
        <taxon>Eukaryota</taxon>
        <taxon>Fungi</taxon>
        <taxon>Dikarya</taxon>
        <taxon>Basidiomycota</taxon>
        <taxon>Agaricomycotina</taxon>
        <taxon>Agaricomycetes</taxon>
        <taxon>Agaricomycetidae</taxon>
        <taxon>Agaricales</taxon>
        <taxon>Agaricineae</taxon>
        <taxon>Psathyrellaceae</taxon>
        <taxon>Coprinopsis</taxon>
    </lineage>
</organism>
<dbReference type="GO" id="GO:0020037">
    <property type="term" value="F:heme binding"/>
    <property type="evidence" value="ECO:0007669"/>
    <property type="project" value="InterPro"/>
</dbReference>
<dbReference type="PRINTS" id="PR00465">
    <property type="entry name" value="EP450IV"/>
</dbReference>
<dbReference type="EMBL" id="ML210151">
    <property type="protein sequence ID" value="TFK29185.1"/>
    <property type="molecule type" value="Genomic_DNA"/>
</dbReference>
<evidence type="ECO:0000256" key="4">
    <source>
        <dbReference type="ARBA" id="ARBA00023002"/>
    </source>
</evidence>
<name>A0A5C3L907_COPMA</name>
<comment type="cofactor">
    <cofactor evidence="1 6">
        <name>heme</name>
        <dbReference type="ChEBI" id="CHEBI:30413"/>
    </cofactor>
</comment>
<keyword evidence="3 6" id="KW-0479">Metal-binding</keyword>
<dbReference type="GO" id="GO:0004497">
    <property type="term" value="F:monooxygenase activity"/>
    <property type="evidence" value="ECO:0007669"/>
    <property type="project" value="InterPro"/>
</dbReference>
<evidence type="ECO:0000313" key="8">
    <source>
        <dbReference type="Proteomes" id="UP000307440"/>
    </source>
</evidence>
<reference evidence="7 8" key="1">
    <citation type="journal article" date="2019" name="Nat. Ecol. Evol.">
        <title>Megaphylogeny resolves global patterns of mushroom evolution.</title>
        <authorList>
            <person name="Varga T."/>
            <person name="Krizsan K."/>
            <person name="Foldi C."/>
            <person name="Dima B."/>
            <person name="Sanchez-Garcia M."/>
            <person name="Sanchez-Ramirez S."/>
            <person name="Szollosi G.J."/>
            <person name="Szarkandi J.G."/>
            <person name="Papp V."/>
            <person name="Albert L."/>
            <person name="Andreopoulos W."/>
            <person name="Angelini C."/>
            <person name="Antonin V."/>
            <person name="Barry K.W."/>
            <person name="Bougher N.L."/>
            <person name="Buchanan P."/>
            <person name="Buyck B."/>
            <person name="Bense V."/>
            <person name="Catcheside P."/>
            <person name="Chovatia M."/>
            <person name="Cooper J."/>
            <person name="Damon W."/>
            <person name="Desjardin D."/>
            <person name="Finy P."/>
            <person name="Geml J."/>
            <person name="Haridas S."/>
            <person name="Hughes K."/>
            <person name="Justo A."/>
            <person name="Karasinski D."/>
            <person name="Kautmanova I."/>
            <person name="Kiss B."/>
            <person name="Kocsube S."/>
            <person name="Kotiranta H."/>
            <person name="LaButti K.M."/>
            <person name="Lechner B.E."/>
            <person name="Liimatainen K."/>
            <person name="Lipzen A."/>
            <person name="Lukacs Z."/>
            <person name="Mihaltcheva S."/>
            <person name="Morgado L.N."/>
            <person name="Niskanen T."/>
            <person name="Noordeloos M.E."/>
            <person name="Ohm R.A."/>
            <person name="Ortiz-Santana B."/>
            <person name="Ovrebo C."/>
            <person name="Racz N."/>
            <person name="Riley R."/>
            <person name="Savchenko A."/>
            <person name="Shiryaev A."/>
            <person name="Soop K."/>
            <person name="Spirin V."/>
            <person name="Szebenyi C."/>
            <person name="Tomsovsky M."/>
            <person name="Tulloss R.E."/>
            <person name="Uehling J."/>
            <person name="Grigoriev I.V."/>
            <person name="Vagvolgyi C."/>
            <person name="Papp T."/>
            <person name="Martin F.M."/>
            <person name="Miettinen O."/>
            <person name="Hibbett D.S."/>
            <person name="Nagy L.G."/>
        </authorList>
    </citation>
    <scope>NUCLEOTIDE SEQUENCE [LARGE SCALE GENOMIC DNA]</scope>
    <source>
        <strain evidence="7 8">CBS 121175</strain>
    </source>
</reference>
<feature type="binding site" description="axial binding residue" evidence="6">
    <location>
        <position position="454"/>
    </location>
    <ligand>
        <name>heme</name>
        <dbReference type="ChEBI" id="CHEBI:30413"/>
    </ligand>
    <ligandPart>
        <name>Fe</name>
        <dbReference type="ChEBI" id="CHEBI:18248"/>
    </ligandPart>
</feature>
<keyword evidence="5 6" id="KW-0408">Iron</keyword>
<dbReference type="Proteomes" id="UP000307440">
    <property type="component" value="Unassembled WGS sequence"/>
</dbReference>
<dbReference type="GO" id="GO:0016705">
    <property type="term" value="F:oxidoreductase activity, acting on paired donors, with incorporation or reduction of molecular oxygen"/>
    <property type="evidence" value="ECO:0007669"/>
    <property type="project" value="InterPro"/>
</dbReference>
<evidence type="ECO:0000256" key="5">
    <source>
        <dbReference type="ARBA" id="ARBA00023004"/>
    </source>
</evidence>
<dbReference type="STRING" id="230819.A0A5C3L907"/>
<accession>A0A5C3L907</accession>